<accession>A0A0P1AZ74</accession>
<organism evidence="1 2">
    <name type="scientific">Plasmopara halstedii</name>
    <name type="common">Downy mildew of sunflower</name>
    <dbReference type="NCBI Taxonomy" id="4781"/>
    <lineage>
        <taxon>Eukaryota</taxon>
        <taxon>Sar</taxon>
        <taxon>Stramenopiles</taxon>
        <taxon>Oomycota</taxon>
        <taxon>Peronosporomycetes</taxon>
        <taxon>Peronosporales</taxon>
        <taxon>Peronosporaceae</taxon>
        <taxon>Plasmopara</taxon>
    </lineage>
</organism>
<evidence type="ECO:0000313" key="2">
    <source>
        <dbReference type="Proteomes" id="UP000054928"/>
    </source>
</evidence>
<name>A0A0P1AZ74_PLAHL</name>
<reference evidence="2" key="1">
    <citation type="submission" date="2014-09" db="EMBL/GenBank/DDBJ databases">
        <authorList>
            <person name="Sharma Rahul"/>
            <person name="Thines Marco"/>
        </authorList>
    </citation>
    <scope>NUCLEOTIDE SEQUENCE [LARGE SCALE GENOMIC DNA]</scope>
</reference>
<evidence type="ECO:0000313" key="1">
    <source>
        <dbReference type="EMBL" id="CEG46212.1"/>
    </source>
</evidence>
<protein>
    <submittedName>
        <fullName evidence="1">Uncharacterized protein</fullName>
    </submittedName>
</protein>
<dbReference type="GeneID" id="36397682"/>
<dbReference type="RefSeq" id="XP_024582581.1">
    <property type="nucleotide sequence ID" value="XM_024717043.1"/>
</dbReference>
<dbReference type="Proteomes" id="UP000054928">
    <property type="component" value="Unassembled WGS sequence"/>
</dbReference>
<keyword evidence="2" id="KW-1185">Reference proteome</keyword>
<proteinExistence type="predicted"/>
<dbReference type="EMBL" id="CCYD01002047">
    <property type="protein sequence ID" value="CEG46212.1"/>
    <property type="molecule type" value="Genomic_DNA"/>
</dbReference>
<sequence>MIINQWKRKRLMRSTSGRVSYPELCGRQLEGASQTPYVWRLVDRFPSASLKPDCRQATK</sequence>
<dbReference type="AlphaFoldDB" id="A0A0P1AZ74"/>